<keyword evidence="3" id="KW-1185">Reference proteome</keyword>
<evidence type="ECO:0000256" key="1">
    <source>
        <dbReference type="SAM" id="MobiDB-lite"/>
    </source>
</evidence>
<feature type="non-terminal residue" evidence="2">
    <location>
        <position position="50"/>
    </location>
</feature>
<feature type="non-terminal residue" evidence="2">
    <location>
        <position position="1"/>
    </location>
</feature>
<organism evidence="2 3">
    <name type="scientific">Taxus chinensis</name>
    <name type="common">Chinese yew</name>
    <name type="synonym">Taxus wallichiana var. chinensis</name>
    <dbReference type="NCBI Taxonomy" id="29808"/>
    <lineage>
        <taxon>Eukaryota</taxon>
        <taxon>Viridiplantae</taxon>
        <taxon>Streptophyta</taxon>
        <taxon>Embryophyta</taxon>
        <taxon>Tracheophyta</taxon>
        <taxon>Spermatophyta</taxon>
        <taxon>Pinopsida</taxon>
        <taxon>Pinidae</taxon>
        <taxon>Conifers II</taxon>
        <taxon>Cupressales</taxon>
        <taxon>Taxaceae</taxon>
        <taxon>Taxus</taxon>
    </lineage>
</organism>
<evidence type="ECO:0000313" key="3">
    <source>
        <dbReference type="Proteomes" id="UP000824469"/>
    </source>
</evidence>
<reference evidence="2 3" key="1">
    <citation type="journal article" date="2021" name="Nat. Plants">
        <title>The Taxus genome provides insights into paclitaxel biosynthesis.</title>
        <authorList>
            <person name="Xiong X."/>
            <person name="Gou J."/>
            <person name="Liao Q."/>
            <person name="Li Y."/>
            <person name="Zhou Q."/>
            <person name="Bi G."/>
            <person name="Li C."/>
            <person name="Du R."/>
            <person name="Wang X."/>
            <person name="Sun T."/>
            <person name="Guo L."/>
            <person name="Liang H."/>
            <person name="Lu P."/>
            <person name="Wu Y."/>
            <person name="Zhang Z."/>
            <person name="Ro D.K."/>
            <person name="Shang Y."/>
            <person name="Huang S."/>
            <person name="Yan J."/>
        </authorList>
    </citation>
    <scope>NUCLEOTIDE SEQUENCE [LARGE SCALE GENOMIC DNA]</scope>
    <source>
        <strain evidence="2">Ta-2019</strain>
    </source>
</reference>
<dbReference type="Proteomes" id="UP000824469">
    <property type="component" value="Unassembled WGS sequence"/>
</dbReference>
<comment type="caution">
    <text evidence="2">The sequence shown here is derived from an EMBL/GenBank/DDBJ whole genome shotgun (WGS) entry which is preliminary data.</text>
</comment>
<gene>
    <name evidence="2" type="ORF">KI387_004562</name>
</gene>
<evidence type="ECO:0000313" key="2">
    <source>
        <dbReference type="EMBL" id="KAH9324384.1"/>
    </source>
</evidence>
<accession>A0AA38GIH8</accession>
<dbReference type="AlphaFoldDB" id="A0AA38GIH8"/>
<protein>
    <submittedName>
        <fullName evidence="2">Uncharacterized protein</fullName>
    </submittedName>
</protein>
<name>A0AA38GIH8_TAXCH</name>
<feature type="compositionally biased region" description="Basic and acidic residues" evidence="1">
    <location>
        <begin position="22"/>
        <end position="31"/>
    </location>
</feature>
<proteinExistence type="predicted"/>
<feature type="region of interest" description="Disordered" evidence="1">
    <location>
        <begin position="22"/>
        <end position="50"/>
    </location>
</feature>
<sequence>ESKIIRSHDVIWRENRMYRDQVHDEKNPKEELVEDIAPKNELSGGKYPPT</sequence>
<dbReference type="EMBL" id="JAHRHJ020000002">
    <property type="protein sequence ID" value="KAH9324384.1"/>
    <property type="molecule type" value="Genomic_DNA"/>
</dbReference>